<evidence type="ECO:0000313" key="2">
    <source>
        <dbReference type="Proteomes" id="UP001187192"/>
    </source>
</evidence>
<reference evidence="1" key="1">
    <citation type="submission" date="2023-07" db="EMBL/GenBank/DDBJ databases">
        <title>draft genome sequence of fig (Ficus carica).</title>
        <authorList>
            <person name="Takahashi T."/>
            <person name="Nishimura K."/>
        </authorList>
    </citation>
    <scope>NUCLEOTIDE SEQUENCE</scope>
</reference>
<keyword evidence="2" id="KW-1185">Reference proteome</keyword>
<gene>
    <name evidence="1" type="ORF">TIFTF001_032179</name>
</gene>
<name>A0AA88DWP9_FICCA</name>
<sequence length="219" mass="24624">MRTHAPFELDQLVSIPDHECSKTQLQAHFQTGSAFKRSAGLGLACSSFVSCACELSESKIAMCPSPSASPMATCHLYKDLLVRFPYHGFSKEDILEIFLDGLCTTTRNWVERGDDTTSFCKQSIDEAYYKLEDIAEFSYWSLNGSMNNQGWENNSTTFEPWTDQHLARKGALLKEILVVLRTHVYHDPMWSIPPPPTLASIIRAFQAYTMNPIPVGDTC</sequence>
<protein>
    <submittedName>
        <fullName evidence="1">Uncharacterized protein</fullName>
    </submittedName>
</protein>
<comment type="caution">
    <text evidence="1">The sequence shown here is derived from an EMBL/GenBank/DDBJ whole genome shotgun (WGS) entry which is preliminary data.</text>
</comment>
<dbReference type="Proteomes" id="UP001187192">
    <property type="component" value="Unassembled WGS sequence"/>
</dbReference>
<dbReference type="AlphaFoldDB" id="A0AA88DWP9"/>
<accession>A0AA88DWP9</accession>
<evidence type="ECO:0000313" key="1">
    <source>
        <dbReference type="EMBL" id="GMN63098.1"/>
    </source>
</evidence>
<proteinExistence type="predicted"/>
<organism evidence="1 2">
    <name type="scientific">Ficus carica</name>
    <name type="common">Common fig</name>
    <dbReference type="NCBI Taxonomy" id="3494"/>
    <lineage>
        <taxon>Eukaryota</taxon>
        <taxon>Viridiplantae</taxon>
        <taxon>Streptophyta</taxon>
        <taxon>Embryophyta</taxon>
        <taxon>Tracheophyta</taxon>
        <taxon>Spermatophyta</taxon>
        <taxon>Magnoliopsida</taxon>
        <taxon>eudicotyledons</taxon>
        <taxon>Gunneridae</taxon>
        <taxon>Pentapetalae</taxon>
        <taxon>rosids</taxon>
        <taxon>fabids</taxon>
        <taxon>Rosales</taxon>
        <taxon>Moraceae</taxon>
        <taxon>Ficeae</taxon>
        <taxon>Ficus</taxon>
    </lineage>
</organism>
<dbReference type="EMBL" id="BTGU01000142">
    <property type="protein sequence ID" value="GMN63098.1"/>
    <property type="molecule type" value="Genomic_DNA"/>
</dbReference>